<comment type="cofactor">
    <cofactor evidence="2 18">
        <name>Mg(2+)</name>
        <dbReference type="ChEBI" id="CHEBI:18420"/>
    </cofactor>
</comment>
<dbReference type="AlphaFoldDB" id="A0A0E3H9A3"/>
<dbReference type="GeneID" id="41602620"/>
<evidence type="ECO:0000256" key="15">
    <source>
        <dbReference type="ARBA" id="ARBA00022842"/>
    </source>
</evidence>
<accession>A0A0E3H9A3</accession>
<dbReference type="EC" id="2.4.2.17" evidence="6 18"/>
<comment type="activity regulation">
    <text evidence="18">Feedback inhibited by histidine.</text>
</comment>
<feature type="domain" description="ATP phosphoribosyltransferase catalytic" evidence="19">
    <location>
        <begin position="51"/>
        <end position="204"/>
    </location>
</feature>
<evidence type="ECO:0000256" key="1">
    <source>
        <dbReference type="ARBA" id="ARBA00000915"/>
    </source>
</evidence>
<dbReference type="InterPro" id="IPR013115">
    <property type="entry name" value="HisG_C"/>
</dbReference>
<evidence type="ECO:0000256" key="12">
    <source>
        <dbReference type="ARBA" id="ARBA00022723"/>
    </source>
</evidence>
<gene>
    <name evidence="18" type="primary">hisG</name>
    <name evidence="21" type="ORF">MSTHT_1996</name>
</gene>
<dbReference type="KEGG" id="mthr:MSTHT_1996"/>
<dbReference type="InterPro" id="IPR018198">
    <property type="entry name" value="ATP_PRibTrfase_CS"/>
</dbReference>
<evidence type="ECO:0000259" key="20">
    <source>
        <dbReference type="Pfam" id="PF08029"/>
    </source>
</evidence>
<evidence type="ECO:0000256" key="4">
    <source>
        <dbReference type="ARBA" id="ARBA00004667"/>
    </source>
</evidence>
<keyword evidence="12 18" id="KW-0479">Metal-binding</keyword>
<dbReference type="Proteomes" id="UP000066529">
    <property type="component" value="Chromosome"/>
</dbReference>
<dbReference type="FunFam" id="3.30.70.120:FF:000002">
    <property type="entry name" value="ATP phosphoribosyltransferase"/>
    <property type="match status" value="1"/>
</dbReference>
<dbReference type="Gene3D" id="3.30.70.120">
    <property type="match status" value="1"/>
</dbReference>
<organism evidence="21 22">
    <name type="scientific">Methanosarcina thermophila (strain ATCC 43570 / DSM 1825 / OCM 12 / VKM B-1830 / TM-1)</name>
    <dbReference type="NCBI Taxonomy" id="523844"/>
    <lineage>
        <taxon>Archaea</taxon>
        <taxon>Methanobacteriati</taxon>
        <taxon>Methanobacteriota</taxon>
        <taxon>Stenosarchaea group</taxon>
        <taxon>Methanomicrobia</taxon>
        <taxon>Methanosarcinales</taxon>
        <taxon>Methanosarcinaceae</taxon>
        <taxon>Methanosarcina</taxon>
    </lineage>
</organism>
<dbReference type="InterPro" id="IPR015867">
    <property type="entry name" value="N-reg_PII/ATP_PRibTrfase_C"/>
</dbReference>
<evidence type="ECO:0000313" key="22">
    <source>
        <dbReference type="Proteomes" id="UP000066529"/>
    </source>
</evidence>
<evidence type="ECO:0000256" key="10">
    <source>
        <dbReference type="ARBA" id="ARBA00022676"/>
    </source>
</evidence>
<comment type="pathway">
    <text evidence="4 18">Amino-acid biosynthesis; L-histidine biosynthesis; L-histidine from 5-phospho-alpha-D-ribose 1-diphosphate: step 1/9.</text>
</comment>
<dbReference type="SUPFAM" id="SSF54913">
    <property type="entry name" value="GlnB-like"/>
    <property type="match status" value="1"/>
</dbReference>
<evidence type="ECO:0000256" key="14">
    <source>
        <dbReference type="ARBA" id="ARBA00022840"/>
    </source>
</evidence>
<evidence type="ECO:0000256" key="9">
    <source>
        <dbReference type="ARBA" id="ARBA00022605"/>
    </source>
</evidence>
<dbReference type="CDD" id="cd13594">
    <property type="entry name" value="PBP2_HisGL4"/>
    <property type="match status" value="1"/>
</dbReference>
<dbReference type="InterPro" id="IPR020621">
    <property type="entry name" value="ATP-PRT_HisG_long"/>
</dbReference>
<evidence type="ECO:0000256" key="7">
    <source>
        <dbReference type="ARBA" id="ARBA00020998"/>
    </source>
</evidence>
<name>A0A0E3H9A3_METTT</name>
<dbReference type="PROSITE" id="PS01316">
    <property type="entry name" value="ATP_P_PHORIBOSYLTR"/>
    <property type="match status" value="1"/>
</dbReference>
<keyword evidence="11 18" id="KW-0808">Transferase</keyword>
<dbReference type="STRING" id="523844.MSTHT_1996"/>
<evidence type="ECO:0000256" key="6">
    <source>
        <dbReference type="ARBA" id="ARBA00011946"/>
    </source>
</evidence>
<evidence type="ECO:0000256" key="3">
    <source>
        <dbReference type="ARBA" id="ARBA00004496"/>
    </source>
</evidence>
<dbReference type="EMBL" id="CP009501">
    <property type="protein sequence ID" value="AKB13754.1"/>
    <property type="molecule type" value="Genomic_DNA"/>
</dbReference>
<reference evidence="21 22" key="1">
    <citation type="submission" date="2014-07" db="EMBL/GenBank/DDBJ databases">
        <title>Methanogenic archaea and the global carbon cycle.</title>
        <authorList>
            <person name="Henriksen J.R."/>
            <person name="Luke J."/>
            <person name="Reinhart S."/>
            <person name="Benedict M.N."/>
            <person name="Youngblut N.D."/>
            <person name="Metcalf M.E."/>
            <person name="Whitaker R.J."/>
            <person name="Metcalf W.W."/>
        </authorList>
    </citation>
    <scope>NUCLEOTIDE SEQUENCE [LARGE SCALE GENOMIC DNA]</scope>
    <source>
        <strain evidence="22">ATCC 43570 / DSM 1825 / OCM 12 / VKM B-1830 / TM-1</strain>
    </source>
</reference>
<dbReference type="GO" id="GO:0005737">
    <property type="term" value="C:cytoplasm"/>
    <property type="evidence" value="ECO:0007669"/>
    <property type="project" value="UniProtKB-SubCell"/>
</dbReference>
<comment type="catalytic activity">
    <reaction evidence="1 18">
        <text>1-(5-phospho-beta-D-ribosyl)-ATP + diphosphate = 5-phospho-alpha-D-ribose 1-diphosphate + ATP</text>
        <dbReference type="Rhea" id="RHEA:18473"/>
        <dbReference type="ChEBI" id="CHEBI:30616"/>
        <dbReference type="ChEBI" id="CHEBI:33019"/>
        <dbReference type="ChEBI" id="CHEBI:58017"/>
        <dbReference type="ChEBI" id="CHEBI:73183"/>
        <dbReference type="EC" id="2.4.2.17"/>
    </reaction>
</comment>
<dbReference type="SUPFAM" id="SSF53850">
    <property type="entry name" value="Periplasmic binding protein-like II"/>
    <property type="match status" value="1"/>
</dbReference>
<dbReference type="PANTHER" id="PTHR21403">
    <property type="entry name" value="ATP PHOSPHORIBOSYLTRANSFERASE ATP-PRTASE"/>
    <property type="match status" value="1"/>
</dbReference>
<feature type="domain" description="Histidine biosynthesis HisG C-terminal" evidence="20">
    <location>
        <begin position="209"/>
        <end position="286"/>
    </location>
</feature>
<keyword evidence="9 18" id="KW-0028">Amino-acid biosynthesis</keyword>
<keyword evidence="13 18" id="KW-0547">Nucleotide-binding</keyword>
<evidence type="ECO:0000256" key="5">
    <source>
        <dbReference type="ARBA" id="ARBA00007955"/>
    </source>
</evidence>
<dbReference type="OrthoDB" id="33116at2157"/>
<dbReference type="GO" id="GO:0000105">
    <property type="term" value="P:L-histidine biosynthetic process"/>
    <property type="evidence" value="ECO:0007669"/>
    <property type="project" value="UniProtKB-UniRule"/>
</dbReference>
<evidence type="ECO:0000313" key="21">
    <source>
        <dbReference type="EMBL" id="AKB13754.1"/>
    </source>
</evidence>
<evidence type="ECO:0000256" key="13">
    <source>
        <dbReference type="ARBA" id="ARBA00022741"/>
    </source>
</evidence>
<keyword evidence="10 18" id="KW-0328">Glycosyltransferase</keyword>
<sequence>MIRIAIPNKGRLYEPTISIFKDAGLPISGGAESRRLFAKTPDPDIHILFARAADIPEYVQDGAADVGITGLDLIMERGAKVETLLDLKFGKASLVLAVPEDSDLQKAQDLEGKKIATEFPGITSQYFERLGVNVEIIKVSGACEMTPHVGIADAIVDISSSGTTLLINHLKAIDTVFSSTVYMIANKESLKAKDKILDIKTALESVLNAKQRRYLMMNVPEASLEAVKEVLPGMSGPTVMKVEPGKLSEESILAVHAVVDADLIFTIVNKLKKIGARDILVVPIERIMP</sequence>
<dbReference type="Gene3D" id="3.40.190.10">
    <property type="entry name" value="Periplasmic binding protein-like II"/>
    <property type="match status" value="2"/>
</dbReference>
<dbReference type="Pfam" id="PF08029">
    <property type="entry name" value="HisG_C"/>
    <property type="match status" value="1"/>
</dbReference>
<comment type="similarity">
    <text evidence="5 18">Belongs to the ATP phosphoribosyltransferase family. Long subfamily.</text>
</comment>
<dbReference type="PANTHER" id="PTHR21403:SF10">
    <property type="entry name" value="ATP PHOSPHORIBOSYLTRANSFERASE"/>
    <property type="match status" value="1"/>
</dbReference>
<keyword evidence="8 18" id="KW-0963">Cytoplasm</keyword>
<dbReference type="InterPro" id="IPR001348">
    <property type="entry name" value="ATP_PRibTrfase_HisG"/>
</dbReference>
<keyword evidence="14 18" id="KW-0067">ATP-binding</keyword>
<dbReference type="UniPathway" id="UPA00031">
    <property type="reaction ID" value="UER00006"/>
</dbReference>
<comment type="subcellular location">
    <subcellularLocation>
        <location evidence="3 18">Cytoplasm</location>
    </subcellularLocation>
</comment>
<dbReference type="InterPro" id="IPR011322">
    <property type="entry name" value="N-reg_PII-like_a/b"/>
</dbReference>
<evidence type="ECO:0000256" key="11">
    <source>
        <dbReference type="ARBA" id="ARBA00022679"/>
    </source>
</evidence>
<dbReference type="HAMAP" id="MF_00079">
    <property type="entry name" value="HisG_Long"/>
    <property type="match status" value="1"/>
</dbReference>
<keyword evidence="15 18" id="KW-0460">Magnesium</keyword>
<evidence type="ECO:0000256" key="16">
    <source>
        <dbReference type="ARBA" id="ARBA00023102"/>
    </source>
</evidence>
<dbReference type="PATRIC" id="fig|523844.20.peg.2469"/>
<dbReference type="Pfam" id="PF01634">
    <property type="entry name" value="HisG"/>
    <property type="match status" value="1"/>
</dbReference>
<dbReference type="HOGENOM" id="CLU_038115_1_0_2"/>
<dbReference type="InterPro" id="IPR013820">
    <property type="entry name" value="ATP_PRibTrfase_cat"/>
</dbReference>
<evidence type="ECO:0000256" key="8">
    <source>
        <dbReference type="ARBA" id="ARBA00022490"/>
    </source>
</evidence>
<protein>
    <recommendedName>
        <fullName evidence="7 18">ATP phosphoribosyltransferase</fullName>
        <shortName evidence="18">ATP-PRT</shortName>
        <shortName evidence="18">ATP-PRTase</shortName>
        <ecNumber evidence="6 18">2.4.2.17</ecNumber>
    </recommendedName>
</protein>
<comment type="function">
    <text evidence="17 18">Catalyzes the condensation of ATP and 5-phosphoribose 1-diphosphate to form N'-(5'-phosphoribosyl)-ATP (PR-ATP). Has a crucial role in the pathway because the rate of histidine biosynthesis seems to be controlled primarily by regulation of HisG enzymatic activity.</text>
</comment>
<dbReference type="GO" id="GO:0003879">
    <property type="term" value="F:ATP phosphoribosyltransferase activity"/>
    <property type="evidence" value="ECO:0007669"/>
    <property type="project" value="UniProtKB-UniRule"/>
</dbReference>
<dbReference type="NCBIfam" id="TIGR03455">
    <property type="entry name" value="HisG_C-term"/>
    <property type="match status" value="1"/>
</dbReference>
<evidence type="ECO:0000259" key="19">
    <source>
        <dbReference type="Pfam" id="PF01634"/>
    </source>
</evidence>
<evidence type="ECO:0000256" key="2">
    <source>
        <dbReference type="ARBA" id="ARBA00001946"/>
    </source>
</evidence>
<evidence type="ECO:0000256" key="17">
    <source>
        <dbReference type="ARBA" id="ARBA00024861"/>
    </source>
</evidence>
<dbReference type="GO" id="GO:0000287">
    <property type="term" value="F:magnesium ion binding"/>
    <property type="evidence" value="ECO:0007669"/>
    <property type="project" value="UniProtKB-UniRule"/>
</dbReference>
<dbReference type="RefSeq" id="WP_048167749.1">
    <property type="nucleotide sequence ID" value="NZ_CP009501.1"/>
</dbReference>
<evidence type="ECO:0000256" key="18">
    <source>
        <dbReference type="HAMAP-Rule" id="MF_00079"/>
    </source>
</evidence>
<dbReference type="GO" id="GO:0005524">
    <property type="term" value="F:ATP binding"/>
    <property type="evidence" value="ECO:0007669"/>
    <property type="project" value="UniProtKB-KW"/>
</dbReference>
<keyword evidence="16 18" id="KW-0368">Histidine biosynthesis</keyword>
<dbReference type="FunFam" id="3.40.190.10:FF:000082">
    <property type="entry name" value="ATP phosphoribosyltransferase"/>
    <property type="match status" value="1"/>
</dbReference>
<dbReference type="NCBIfam" id="TIGR00070">
    <property type="entry name" value="hisG"/>
    <property type="match status" value="1"/>
</dbReference>
<proteinExistence type="inferred from homology"/>